<feature type="binding site" description="axial binding residue" evidence="9">
    <location>
        <position position="487"/>
    </location>
    <ligand>
        <name>heme</name>
        <dbReference type="ChEBI" id="CHEBI:30413"/>
    </ligand>
    <ligandPart>
        <name>Fe</name>
        <dbReference type="ChEBI" id="CHEBI:18248"/>
    </ligandPart>
</feature>
<keyword evidence="7 9" id="KW-0408">Iron</keyword>
<comment type="similarity">
    <text evidence="3">Belongs to the cytochrome P450 family.</text>
</comment>
<feature type="transmembrane region" description="Helical" evidence="11">
    <location>
        <begin position="680"/>
        <end position="701"/>
    </location>
</feature>
<dbReference type="PRINTS" id="PR00463">
    <property type="entry name" value="EP450I"/>
</dbReference>
<dbReference type="Gene3D" id="1.10.630.10">
    <property type="entry name" value="Cytochrome P450"/>
    <property type="match status" value="1"/>
</dbReference>
<dbReference type="InterPro" id="IPR050121">
    <property type="entry name" value="Cytochrome_P450_monoxygenase"/>
</dbReference>
<evidence type="ECO:0000256" key="7">
    <source>
        <dbReference type="ARBA" id="ARBA00023004"/>
    </source>
</evidence>
<dbReference type="Proteomes" id="UP000757232">
    <property type="component" value="Unassembled WGS sequence"/>
</dbReference>
<evidence type="ECO:0000313" key="13">
    <source>
        <dbReference type="Proteomes" id="UP000757232"/>
    </source>
</evidence>
<dbReference type="InterPro" id="IPR017972">
    <property type="entry name" value="Cyt_P450_CS"/>
</dbReference>
<dbReference type="GO" id="GO:0020037">
    <property type="term" value="F:heme binding"/>
    <property type="evidence" value="ECO:0007669"/>
    <property type="project" value="InterPro"/>
</dbReference>
<evidence type="ECO:0000256" key="5">
    <source>
        <dbReference type="ARBA" id="ARBA00022723"/>
    </source>
</evidence>
<comment type="caution">
    <text evidence="12">The sequence shown here is derived from an EMBL/GenBank/DDBJ whole genome shotgun (WGS) entry which is preliminary data.</text>
</comment>
<keyword evidence="4 9" id="KW-0349">Heme</keyword>
<keyword evidence="11" id="KW-0812">Transmembrane</keyword>
<evidence type="ECO:0000256" key="2">
    <source>
        <dbReference type="ARBA" id="ARBA00005179"/>
    </source>
</evidence>
<comment type="pathway">
    <text evidence="2">Secondary metabolite biosynthesis.</text>
</comment>
<feature type="transmembrane region" description="Helical" evidence="11">
    <location>
        <begin position="593"/>
        <end position="614"/>
    </location>
</feature>
<keyword evidence="11" id="KW-0472">Membrane</keyword>
<feature type="transmembrane region" description="Helical" evidence="11">
    <location>
        <begin position="12"/>
        <end position="35"/>
    </location>
</feature>
<keyword evidence="13" id="KW-1185">Reference proteome</keyword>
<reference evidence="12" key="1">
    <citation type="submission" date="2016-06" db="EMBL/GenBank/DDBJ databases">
        <title>Draft Genome sequence of the fungus Inonotus baumii.</title>
        <authorList>
            <person name="Zhu H."/>
            <person name="Lin W."/>
        </authorList>
    </citation>
    <scope>NUCLEOTIDE SEQUENCE</scope>
    <source>
        <strain evidence="12">821</strain>
    </source>
</reference>
<comment type="cofactor">
    <cofactor evidence="1 9">
        <name>heme</name>
        <dbReference type="ChEBI" id="CHEBI:30413"/>
    </cofactor>
</comment>
<dbReference type="GO" id="GO:0004497">
    <property type="term" value="F:monooxygenase activity"/>
    <property type="evidence" value="ECO:0007669"/>
    <property type="project" value="UniProtKB-KW"/>
</dbReference>
<keyword evidence="5 9" id="KW-0479">Metal-binding</keyword>
<dbReference type="OrthoDB" id="1470350at2759"/>
<evidence type="ECO:0000256" key="9">
    <source>
        <dbReference type="PIRSR" id="PIRSR602401-1"/>
    </source>
</evidence>
<dbReference type="GO" id="GO:0016705">
    <property type="term" value="F:oxidoreductase activity, acting on paired donors, with incorporation or reduction of molecular oxygen"/>
    <property type="evidence" value="ECO:0007669"/>
    <property type="project" value="InterPro"/>
</dbReference>
<dbReference type="InterPro" id="IPR002401">
    <property type="entry name" value="Cyt_P450_E_grp-I"/>
</dbReference>
<evidence type="ECO:0000256" key="4">
    <source>
        <dbReference type="ARBA" id="ARBA00022617"/>
    </source>
</evidence>
<evidence type="ECO:0000256" key="11">
    <source>
        <dbReference type="SAM" id="Phobius"/>
    </source>
</evidence>
<name>A0A9Q5I1M1_SANBA</name>
<dbReference type="Pfam" id="PF00067">
    <property type="entry name" value="p450"/>
    <property type="match status" value="1"/>
</dbReference>
<evidence type="ECO:0000313" key="12">
    <source>
        <dbReference type="EMBL" id="OCB90008.1"/>
    </source>
</evidence>
<evidence type="ECO:0000256" key="1">
    <source>
        <dbReference type="ARBA" id="ARBA00001971"/>
    </source>
</evidence>
<feature type="compositionally biased region" description="Basic and acidic residues" evidence="10">
    <location>
        <begin position="844"/>
        <end position="855"/>
    </location>
</feature>
<accession>A0A9Q5I1M1</accession>
<dbReference type="CDD" id="cd11061">
    <property type="entry name" value="CYP67-like"/>
    <property type="match status" value="1"/>
</dbReference>
<evidence type="ECO:0000256" key="10">
    <source>
        <dbReference type="SAM" id="MobiDB-lite"/>
    </source>
</evidence>
<evidence type="ECO:0000256" key="6">
    <source>
        <dbReference type="ARBA" id="ARBA00023002"/>
    </source>
</evidence>
<evidence type="ECO:0000256" key="8">
    <source>
        <dbReference type="ARBA" id="ARBA00023033"/>
    </source>
</evidence>
<keyword evidence="11" id="KW-1133">Transmembrane helix</keyword>
<dbReference type="GO" id="GO:0005506">
    <property type="term" value="F:iron ion binding"/>
    <property type="evidence" value="ECO:0007669"/>
    <property type="project" value="InterPro"/>
</dbReference>
<feature type="region of interest" description="Disordered" evidence="10">
    <location>
        <begin position="831"/>
        <end position="880"/>
    </location>
</feature>
<organism evidence="12 13">
    <name type="scientific">Sanghuangporus baumii</name>
    <name type="common">Phellinus baumii</name>
    <dbReference type="NCBI Taxonomy" id="108892"/>
    <lineage>
        <taxon>Eukaryota</taxon>
        <taxon>Fungi</taxon>
        <taxon>Dikarya</taxon>
        <taxon>Basidiomycota</taxon>
        <taxon>Agaricomycotina</taxon>
        <taxon>Agaricomycetes</taxon>
        <taxon>Hymenochaetales</taxon>
        <taxon>Hymenochaetaceae</taxon>
        <taxon>Sanghuangporus</taxon>
    </lineage>
</organism>
<keyword evidence="8 12" id="KW-0503">Monooxygenase</keyword>
<dbReference type="PRINTS" id="PR00385">
    <property type="entry name" value="P450"/>
</dbReference>
<protein>
    <submittedName>
        <fullName evidence="12">Cytochrome P450 monooxygenase pc-bph</fullName>
    </submittedName>
</protein>
<dbReference type="PROSITE" id="PS00086">
    <property type="entry name" value="CYTOCHROME_P450"/>
    <property type="match status" value="1"/>
</dbReference>
<proteinExistence type="inferred from homology"/>
<dbReference type="AlphaFoldDB" id="A0A9Q5I1M1"/>
<dbReference type="InterPro" id="IPR036396">
    <property type="entry name" value="Cyt_P450_sf"/>
</dbReference>
<dbReference type="EMBL" id="LNZH02000143">
    <property type="protein sequence ID" value="OCB90008.1"/>
    <property type="molecule type" value="Genomic_DNA"/>
</dbReference>
<evidence type="ECO:0000256" key="3">
    <source>
        <dbReference type="ARBA" id="ARBA00010617"/>
    </source>
</evidence>
<keyword evidence="6" id="KW-0560">Oxidoreductase</keyword>
<feature type="compositionally biased region" description="Low complexity" evidence="10">
    <location>
        <begin position="641"/>
        <end position="656"/>
    </location>
</feature>
<dbReference type="PANTHER" id="PTHR24305">
    <property type="entry name" value="CYTOCHROME P450"/>
    <property type="match status" value="1"/>
</dbReference>
<feature type="region of interest" description="Disordered" evidence="10">
    <location>
        <begin position="641"/>
        <end position="673"/>
    </location>
</feature>
<dbReference type="SUPFAM" id="SSF48264">
    <property type="entry name" value="Cytochrome P450"/>
    <property type="match status" value="1"/>
</dbReference>
<gene>
    <name evidence="12" type="ORF">A7U60_g2768</name>
</gene>
<sequence>MKSHIIDSLLRIDAYSLGVVLALVVILGVVVPYFVDPHCIRSNGITGPLLAQFSDAWLGWVAGQGHRSEVVHEVHKKYGTFVRLAPNHVSVNDPDALPIVYGHGTGTLKSEFYDAFVSIRRGLFNTRSRPEHTRKRKIVSHIFSQKSVLEFEPHVRLHLGELFSWWDKLCEGGRRSQSGTDGEGGWRGYAGRVWFDCLPWYNYLAFDIIGDLAFGSPFGMLQKAKDVAPVAVNQKEAIASYGREEEAAITELPAIKILNDRGEYSATMGILPPRWRPFVRRLPWFARGNQAVQNLAGLAVAAVAKRLAYPTDRRDLLSKLQEGKDDEGKPMGREELTAEALTQLIAGSDTTSNSSCAITYHVARNPVVQAKLQKELDEALGGEDDPIASYEQVKRLPYLEAVIDEALRIHAPSGIGLPRVAPEGGLTVLGKTFPEGTVLSVPTYSIHRDKEVWGDDADVYRPERWFERDPQLTQKAFNPFSFGPRGCVGRNLAYLELQIIIGSIFRRYEFALETPEEPFGTREGFLRKPVQCPGIGKGKSGGLFLICGRSAESPRTSGFCATFRRRTEGRMLHTRGRRIPSFFFFQQHEVKKALSVSLVRVTLVLLLTLLLYATTVVAEKLMALTFGSVASTFLHSSSTLTVSSSSSTPSTSSTRSINPWDPGEVEGGMSVQNTSQPSNIIPLGPVFGSSAVVLLAVVLSVRWKRHDTWRGVFGLGEGNGLGVGSPSVNGDADSSRPWLWDAYVSPREKDVEVDSYKQWSDMKPLSASYTPSMPPDPSDPLTACSTRTMQSRPTALQKFISTTKNNADCTCQPMSPPNLPARRLRVSVLISMPTAPRPIPPQRTYDDRDHFRHEHDDEDDDQSDDYHSSSSSFSEIEEEKLKARALAAEINANRERTADLSLVLGITEVDVYDTYESE</sequence>
<dbReference type="InterPro" id="IPR001128">
    <property type="entry name" value="Cyt_P450"/>
</dbReference>
<dbReference type="PANTHER" id="PTHR24305:SF29">
    <property type="entry name" value="BENZOATE-PARA-HYDROXYLASE"/>
    <property type="match status" value="1"/>
</dbReference>